<dbReference type="Proteomes" id="UP000237347">
    <property type="component" value="Unassembled WGS sequence"/>
</dbReference>
<accession>A0AAW0KDK8</accession>
<reference evidence="1 2" key="1">
    <citation type="journal article" date="2018" name="Sci. Data">
        <title>The draft genome sequence of cork oak.</title>
        <authorList>
            <person name="Ramos A.M."/>
            <person name="Usie A."/>
            <person name="Barbosa P."/>
            <person name="Barros P.M."/>
            <person name="Capote T."/>
            <person name="Chaves I."/>
            <person name="Simoes F."/>
            <person name="Abreu I."/>
            <person name="Carrasquinho I."/>
            <person name="Faro C."/>
            <person name="Guimaraes J.B."/>
            <person name="Mendonca D."/>
            <person name="Nobrega F."/>
            <person name="Rodrigues L."/>
            <person name="Saibo N.J.M."/>
            <person name="Varela M.C."/>
            <person name="Egas C."/>
            <person name="Matos J."/>
            <person name="Miguel C.M."/>
            <person name="Oliveira M.M."/>
            <person name="Ricardo C.P."/>
            <person name="Goncalves S."/>
        </authorList>
    </citation>
    <scope>NUCLEOTIDE SEQUENCE [LARGE SCALE GENOMIC DNA]</scope>
    <source>
        <strain evidence="2">cv. HL8</strain>
    </source>
</reference>
<evidence type="ECO:0000313" key="2">
    <source>
        <dbReference type="Proteomes" id="UP000237347"/>
    </source>
</evidence>
<name>A0AAW0KDK8_QUESU</name>
<evidence type="ECO:0000313" key="1">
    <source>
        <dbReference type="EMBL" id="KAK7837515.1"/>
    </source>
</evidence>
<dbReference type="EMBL" id="PKMF04000328">
    <property type="protein sequence ID" value="KAK7837515.1"/>
    <property type="molecule type" value="Genomic_DNA"/>
</dbReference>
<sequence>MALPFKAVAAILIPRYGVNINIEYARNYHFTNPKKTDLPYTNYRADILILIGKSLFLEIITSHDDE</sequence>
<proteinExistence type="predicted"/>
<gene>
    <name evidence="1" type="ORF">CFP56_021174</name>
</gene>
<protein>
    <submittedName>
        <fullName evidence="1">Uncharacterized protein</fullName>
    </submittedName>
</protein>
<comment type="caution">
    <text evidence="1">The sequence shown here is derived from an EMBL/GenBank/DDBJ whole genome shotgun (WGS) entry which is preliminary data.</text>
</comment>
<dbReference type="AlphaFoldDB" id="A0AAW0KDK8"/>
<keyword evidence="2" id="KW-1185">Reference proteome</keyword>
<organism evidence="1 2">
    <name type="scientific">Quercus suber</name>
    <name type="common">Cork oak</name>
    <dbReference type="NCBI Taxonomy" id="58331"/>
    <lineage>
        <taxon>Eukaryota</taxon>
        <taxon>Viridiplantae</taxon>
        <taxon>Streptophyta</taxon>
        <taxon>Embryophyta</taxon>
        <taxon>Tracheophyta</taxon>
        <taxon>Spermatophyta</taxon>
        <taxon>Magnoliopsida</taxon>
        <taxon>eudicotyledons</taxon>
        <taxon>Gunneridae</taxon>
        <taxon>Pentapetalae</taxon>
        <taxon>rosids</taxon>
        <taxon>fabids</taxon>
        <taxon>Fagales</taxon>
        <taxon>Fagaceae</taxon>
        <taxon>Quercus</taxon>
    </lineage>
</organism>